<evidence type="ECO:0000256" key="1">
    <source>
        <dbReference type="ARBA" id="ARBA00022679"/>
    </source>
</evidence>
<dbReference type="Gene3D" id="1.10.1790.10">
    <property type="entry name" value="PRD domain"/>
    <property type="match status" value="2"/>
</dbReference>
<dbReference type="PROSITE" id="PS00676">
    <property type="entry name" value="SIGMA54_INTERACT_2"/>
    <property type="match status" value="1"/>
</dbReference>
<dbReference type="eggNOG" id="COG1221">
    <property type="taxonomic scope" value="Bacteria"/>
</dbReference>
<feature type="domain" description="PRD" evidence="9">
    <location>
        <begin position="448"/>
        <end position="553"/>
    </location>
</feature>
<evidence type="ECO:0000259" key="8">
    <source>
        <dbReference type="PROSITE" id="PS51096"/>
    </source>
</evidence>
<keyword evidence="6" id="KW-0175">Coiled coil</keyword>
<dbReference type="RefSeq" id="WP_015328124.1">
    <property type="nucleotide sequence ID" value="NC_019978.1"/>
</dbReference>
<dbReference type="SMART" id="SM00382">
    <property type="entry name" value="AAA"/>
    <property type="match status" value="1"/>
</dbReference>
<dbReference type="EMBL" id="CP003359">
    <property type="protein sequence ID" value="AGB42411.1"/>
    <property type="molecule type" value="Genomic_DNA"/>
</dbReference>
<name>L0KBN2_HALHC</name>
<dbReference type="Pfam" id="PF00874">
    <property type="entry name" value="PRD"/>
    <property type="match status" value="2"/>
</dbReference>
<dbReference type="InterPro" id="IPR011608">
    <property type="entry name" value="PRD"/>
</dbReference>
<dbReference type="eggNOG" id="COG1846">
    <property type="taxonomic scope" value="Bacteria"/>
</dbReference>
<dbReference type="PANTHER" id="PTHR32071:SF38">
    <property type="entry name" value="PSP OPERON TRANSCRIPTIONAL ACTIVATOR"/>
    <property type="match status" value="1"/>
</dbReference>
<dbReference type="GO" id="GO:0016020">
    <property type="term" value="C:membrane"/>
    <property type="evidence" value="ECO:0007669"/>
    <property type="project" value="InterPro"/>
</dbReference>
<dbReference type="InterPro" id="IPR025943">
    <property type="entry name" value="Sigma_54_int_dom_ATP-bd_2"/>
</dbReference>
<evidence type="ECO:0000256" key="5">
    <source>
        <dbReference type="ARBA" id="ARBA00023125"/>
    </source>
</evidence>
<keyword evidence="11" id="KW-1185">Reference proteome</keyword>
<dbReference type="CDD" id="cd00006">
    <property type="entry name" value="PTS_IIA_man"/>
    <property type="match status" value="1"/>
</dbReference>
<dbReference type="PATRIC" id="fig|748449.3.peg.2459"/>
<feature type="coiled-coil region" evidence="6">
    <location>
        <begin position="862"/>
        <end position="889"/>
    </location>
</feature>
<keyword evidence="4" id="KW-0067">ATP-binding</keyword>
<evidence type="ECO:0000256" key="4">
    <source>
        <dbReference type="ARBA" id="ARBA00022840"/>
    </source>
</evidence>
<dbReference type="Pfam" id="PF03610">
    <property type="entry name" value="EIIA-man"/>
    <property type="match status" value="1"/>
</dbReference>
<dbReference type="KEGG" id="hhl:Halha_2537"/>
<dbReference type="GO" id="GO:0003677">
    <property type="term" value="F:DNA binding"/>
    <property type="evidence" value="ECO:0007669"/>
    <property type="project" value="UniProtKB-KW"/>
</dbReference>
<gene>
    <name evidence="10" type="ordered locus">Halha_2537</name>
</gene>
<dbReference type="InterPro" id="IPR033887">
    <property type="entry name" value="PTS_IIA_man"/>
</dbReference>
<dbReference type="InterPro" id="IPR036634">
    <property type="entry name" value="PRD_sf"/>
</dbReference>
<evidence type="ECO:0000313" key="10">
    <source>
        <dbReference type="EMBL" id="AGB42411.1"/>
    </source>
</evidence>
<feature type="domain" description="PRD" evidence="9">
    <location>
        <begin position="810"/>
        <end position="911"/>
    </location>
</feature>
<dbReference type="Pfam" id="PF00158">
    <property type="entry name" value="Sigma54_activat"/>
    <property type="match status" value="1"/>
</dbReference>
<keyword evidence="1" id="KW-0808">Transferase</keyword>
<feature type="domain" description="PTS EIIA type-4" evidence="8">
    <location>
        <begin position="557"/>
        <end position="684"/>
    </location>
</feature>
<dbReference type="InterPro" id="IPR002078">
    <property type="entry name" value="Sigma_54_int"/>
</dbReference>
<dbReference type="AlphaFoldDB" id="L0KBN2"/>
<dbReference type="SUPFAM" id="SSF52540">
    <property type="entry name" value="P-loop containing nucleoside triphosphate hydrolases"/>
    <property type="match status" value="1"/>
</dbReference>
<evidence type="ECO:0000256" key="2">
    <source>
        <dbReference type="ARBA" id="ARBA00022741"/>
    </source>
</evidence>
<dbReference type="PROSITE" id="PS51096">
    <property type="entry name" value="PTS_EIIA_TYPE_4"/>
    <property type="match status" value="1"/>
</dbReference>
<dbReference type="GO" id="GO:0006355">
    <property type="term" value="P:regulation of DNA-templated transcription"/>
    <property type="evidence" value="ECO:0007669"/>
    <property type="project" value="InterPro"/>
</dbReference>
<reference evidence="11" key="1">
    <citation type="submission" date="2012-02" db="EMBL/GenBank/DDBJ databases">
        <title>The complete genome of Halobacteroides halobius DSM 5150.</title>
        <authorList>
            <person name="Lucas S."/>
            <person name="Copeland A."/>
            <person name="Lapidus A."/>
            <person name="Glavina del Rio T."/>
            <person name="Dalin E."/>
            <person name="Tice H."/>
            <person name="Bruce D."/>
            <person name="Goodwin L."/>
            <person name="Pitluck S."/>
            <person name="Peters L."/>
            <person name="Mikhailova N."/>
            <person name="Gu W."/>
            <person name="Kyrpides N."/>
            <person name="Mavromatis K."/>
            <person name="Ivanova N."/>
            <person name="Brettin T."/>
            <person name="Detter J.C."/>
            <person name="Han C."/>
            <person name="Larimer F."/>
            <person name="Land M."/>
            <person name="Hauser L."/>
            <person name="Markowitz V."/>
            <person name="Cheng J.-F."/>
            <person name="Hugenholtz P."/>
            <person name="Woyke T."/>
            <person name="Wu D."/>
            <person name="Tindall B."/>
            <person name="Pomrenke H."/>
            <person name="Brambilla E."/>
            <person name="Klenk H.-P."/>
            <person name="Eisen J.A."/>
        </authorList>
    </citation>
    <scope>NUCLEOTIDE SEQUENCE [LARGE SCALE GENOMIC DNA]</scope>
    <source>
        <strain evidence="11">ATCC 35273 / DSM 5150 / MD-1</strain>
    </source>
</reference>
<dbReference type="Gene3D" id="3.40.50.300">
    <property type="entry name" value="P-loop containing nucleotide triphosphate hydrolases"/>
    <property type="match status" value="1"/>
</dbReference>
<dbReference type="InterPro" id="IPR036388">
    <property type="entry name" value="WH-like_DNA-bd_sf"/>
</dbReference>
<dbReference type="Gene3D" id="1.10.10.10">
    <property type="entry name" value="Winged helix-like DNA-binding domain superfamily/Winged helix DNA-binding domain"/>
    <property type="match status" value="1"/>
</dbReference>
<organism evidence="10 11">
    <name type="scientific">Halobacteroides halobius (strain ATCC 35273 / DSM 5150 / MD-1)</name>
    <dbReference type="NCBI Taxonomy" id="748449"/>
    <lineage>
        <taxon>Bacteria</taxon>
        <taxon>Bacillati</taxon>
        <taxon>Bacillota</taxon>
        <taxon>Clostridia</taxon>
        <taxon>Halanaerobiales</taxon>
        <taxon>Halobacteroidaceae</taxon>
        <taxon>Halobacteroides</taxon>
    </lineage>
</organism>
<evidence type="ECO:0000259" key="9">
    <source>
        <dbReference type="PROSITE" id="PS51372"/>
    </source>
</evidence>
<feature type="domain" description="Sigma-54 factor interaction" evidence="7">
    <location>
        <begin position="89"/>
        <end position="323"/>
    </location>
</feature>
<dbReference type="HOGENOM" id="CLU_014204_1_1_9"/>
<protein>
    <submittedName>
        <fullName evidence="10">Transcriptional antiterminator</fullName>
    </submittedName>
</protein>
<sequence>MKQIEKVYQSLKNKYTQEDKEGYSAGELAKELDLHRSNVSGYLNKLVKKGRVKKITGRPVLFKPLIKRKTKGNDNKNTNLNQLTVFDQVIGKQGSLKTPIEQAKAAILYPPNGLHTLLLGDTGVGKTMFAELMHQFAIESGTLDFAAPFITFNCADYANNPQLLMGQLFGIKKGAYTGANQDKEGLLEKANGGILFLDEVHRLPSEGQEMLFTFIDKGIFRKLGDTENELTSDVLIVAATTEDPESSLLETFNRRIPMVINLPPLEKRSLEERLALIKEFFQQESKRIGEVIYAKLDVIKALLLYHCKNNIGQLKSDIQLGCARAFLSYMNQGKNKLLVDKNHFSESVKKGLLNLKNNRQKISQVVDNSKPQLRFSPEKKERFIKQEDQYDLPGNFYNSIERKLFDLKSKGVNEQEANQIVNSDIESYFEEYIGDFDSQINREELLKIVGKNILEVTEQIREYVNNNLDTELPSQLILGLALHIQSAVQRIKEGEKIVNSQLNEIRMKHPEEFSAALKITEIIESQLGIQLPLDEVGYLTMFLCPAEYQFSQEEEDKVGVIVAMHGAKAASSMVKVANKLLQVNHARAMDMPLTMDPKQAYSNVKNLVQEVDQGRGVLLLVDMGSLTTFGELIHQETGIEIKTIEMVSTPMVLEATRKAIISLSLEEIFDFTINVNPYLGKKLLNDTSKQQEYRQTNLVITSCFTGEGTAVKLKSTIYKNLDLEANNAEVMALNISDNEKFKQKIKKLSQEYNIVAIIGSINPKLAEGIPFIRAEEIFTNQGLRRLSKIIEAEDIYLQVAESLDEHLLYVDAQEVIQDIRRVIDDIVEELNLKVKEDSLVGWILHISFMLDQILAGDRNREYQNKETIKEDYKKEYQIIKDKLKLLESNYQLEISDGEVCSLVEIMLELSI</sequence>
<keyword evidence="2" id="KW-0547">Nucleotide-binding</keyword>
<dbReference type="GO" id="GO:0005524">
    <property type="term" value="F:ATP binding"/>
    <property type="evidence" value="ECO:0007669"/>
    <property type="project" value="UniProtKB-KW"/>
</dbReference>
<dbReference type="GO" id="GO:0016301">
    <property type="term" value="F:kinase activity"/>
    <property type="evidence" value="ECO:0007669"/>
    <property type="project" value="UniProtKB-KW"/>
</dbReference>
<dbReference type="InterPro" id="IPR003593">
    <property type="entry name" value="AAA+_ATPase"/>
</dbReference>
<evidence type="ECO:0000313" key="11">
    <source>
        <dbReference type="Proteomes" id="UP000010880"/>
    </source>
</evidence>
<dbReference type="Gene3D" id="3.40.50.510">
    <property type="entry name" value="Phosphotransferase system, mannose-type IIA component"/>
    <property type="match status" value="1"/>
</dbReference>
<dbReference type="InterPro" id="IPR036662">
    <property type="entry name" value="PTS_EIIA_man-typ_sf"/>
</dbReference>
<keyword evidence="5" id="KW-0238">DNA-binding</keyword>
<dbReference type="InterPro" id="IPR036390">
    <property type="entry name" value="WH_DNA-bd_sf"/>
</dbReference>
<proteinExistence type="predicted"/>
<evidence type="ECO:0000259" key="7">
    <source>
        <dbReference type="PROSITE" id="PS50045"/>
    </source>
</evidence>
<dbReference type="STRING" id="748449.Halha_2537"/>
<evidence type="ECO:0000256" key="6">
    <source>
        <dbReference type="SAM" id="Coils"/>
    </source>
</evidence>
<dbReference type="CDD" id="cd00009">
    <property type="entry name" value="AAA"/>
    <property type="match status" value="1"/>
</dbReference>
<dbReference type="PROSITE" id="PS51372">
    <property type="entry name" value="PRD_2"/>
    <property type="match status" value="2"/>
</dbReference>
<dbReference type="PROSITE" id="PS50045">
    <property type="entry name" value="SIGMA54_INTERACT_4"/>
    <property type="match status" value="1"/>
</dbReference>
<dbReference type="InterPro" id="IPR027417">
    <property type="entry name" value="P-loop_NTPase"/>
</dbReference>
<dbReference type="SUPFAM" id="SSF53062">
    <property type="entry name" value="PTS system fructose IIA component-like"/>
    <property type="match status" value="1"/>
</dbReference>
<accession>L0KBN2</accession>
<dbReference type="Proteomes" id="UP000010880">
    <property type="component" value="Chromosome"/>
</dbReference>
<dbReference type="SUPFAM" id="SSF63520">
    <property type="entry name" value="PTS-regulatory domain, PRD"/>
    <property type="match status" value="2"/>
</dbReference>
<dbReference type="SUPFAM" id="SSF46785">
    <property type="entry name" value="Winged helix' DNA-binding domain"/>
    <property type="match status" value="1"/>
</dbReference>
<dbReference type="GO" id="GO:0009401">
    <property type="term" value="P:phosphoenolpyruvate-dependent sugar phosphotransferase system"/>
    <property type="evidence" value="ECO:0007669"/>
    <property type="project" value="InterPro"/>
</dbReference>
<evidence type="ECO:0000256" key="3">
    <source>
        <dbReference type="ARBA" id="ARBA00022777"/>
    </source>
</evidence>
<dbReference type="eggNOG" id="COG3933">
    <property type="taxonomic scope" value="Bacteria"/>
</dbReference>
<dbReference type="PANTHER" id="PTHR32071">
    <property type="entry name" value="TRANSCRIPTIONAL REGULATORY PROTEIN"/>
    <property type="match status" value="1"/>
</dbReference>
<dbReference type="InterPro" id="IPR004701">
    <property type="entry name" value="PTS_EIIA_man-typ"/>
</dbReference>
<keyword evidence="3" id="KW-0418">Kinase</keyword>